<dbReference type="GeneID" id="114333461"/>
<dbReference type="InterPro" id="IPR036188">
    <property type="entry name" value="FAD/NAD-bd_sf"/>
</dbReference>
<name>A0A6P7FRY8_DIAVI</name>
<dbReference type="FunCoup" id="A0A6P7FRY8">
    <property type="interactions" value="1461"/>
</dbReference>
<dbReference type="Gene3D" id="3.40.50.720">
    <property type="entry name" value="NAD(P)-binding Rossmann-like Domain"/>
    <property type="match status" value="1"/>
</dbReference>
<keyword evidence="6" id="KW-0813">Transport</keyword>
<dbReference type="InterPro" id="IPR021163">
    <property type="entry name" value="Ferredox_Rdtase_adrenod"/>
</dbReference>
<feature type="binding site" evidence="14">
    <location>
        <position position="369"/>
    </location>
    <ligand>
        <name>FAD</name>
        <dbReference type="ChEBI" id="CHEBI:57692"/>
    </ligand>
</feature>
<evidence type="ECO:0000256" key="12">
    <source>
        <dbReference type="ARBA" id="ARBA00048933"/>
    </source>
</evidence>
<feature type="binding site" evidence="14">
    <location>
        <position position="60"/>
    </location>
    <ligand>
        <name>FAD</name>
        <dbReference type="ChEBI" id="CHEBI:57692"/>
    </ligand>
</feature>
<keyword evidence="11 13" id="KW-0560">Oxidoreductase</keyword>
<dbReference type="EnsemblMetazoa" id="XM_028283343.1">
    <property type="protein sequence ID" value="XP_028139144.1"/>
    <property type="gene ID" value="LOC114333461"/>
</dbReference>
<accession>A0A6P7FRY8</accession>
<evidence type="ECO:0000256" key="9">
    <source>
        <dbReference type="ARBA" id="ARBA00022857"/>
    </source>
</evidence>
<dbReference type="FunFam" id="3.50.50.60:FF:000229">
    <property type="entry name" value="NADPH:adrenodoxin oxidoreductase, mitochondrial"/>
    <property type="match status" value="1"/>
</dbReference>
<evidence type="ECO:0000256" key="10">
    <source>
        <dbReference type="ARBA" id="ARBA00022982"/>
    </source>
</evidence>
<dbReference type="InParanoid" id="A0A6P7FRY8"/>
<proteinExistence type="inferred from homology"/>
<feature type="binding site" evidence="14">
    <location>
        <begin position="376"/>
        <end position="378"/>
    </location>
    <ligand>
        <name>FAD</name>
        <dbReference type="ChEBI" id="CHEBI:57692"/>
    </ligand>
</feature>
<evidence type="ECO:0000313" key="17">
    <source>
        <dbReference type="Proteomes" id="UP001652700"/>
    </source>
</evidence>
<keyword evidence="10" id="KW-0249">Electron transport</keyword>
<dbReference type="EC" id="1.18.1.6" evidence="4 13"/>
<comment type="subcellular location">
    <subcellularLocation>
        <location evidence="13">Mitochondrion</location>
    </subcellularLocation>
</comment>
<keyword evidence="17" id="KW-1185">Reference proteome</keyword>
<dbReference type="InterPro" id="IPR055275">
    <property type="entry name" value="Ferredox_Rdtase"/>
</dbReference>
<evidence type="ECO:0000256" key="13">
    <source>
        <dbReference type="PIRNR" id="PIRNR000362"/>
    </source>
</evidence>
<dbReference type="Gene3D" id="3.50.50.60">
    <property type="entry name" value="FAD/NAD(P)-binding domain"/>
    <property type="match status" value="1"/>
</dbReference>
<comment type="pathway">
    <text evidence="2">Steroid metabolism; cholesterol metabolism.</text>
</comment>
<feature type="binding site" evidence="14">
    <location>
        <position position="96"/>
    </location>
    <ligand>
        <name>FAD</name>
        <dbReference type="ChEBI" id="CHEBI:57692"/>
    </ligand>
</feature>
<evidence type="ECO:0000256" key="8">
    <source>
        <dbReference type="ARBA" id="ARBA00022827"/>
    </source>
</evidence>
<reference evidence="16" key="2">
    <citation type="submission" date="2025-05" db="UniProtKB">
        <authorList>
            <consortium name="EnsemblMetazoa"/>
        </authorList>
    </citation>
    <scope>IDENTIFICATION</scope>
</reference>
<keyword evidence="7 13" id="KW-0285">Flavoprotein</keyword>
<dbReference type="RefSeq" id="XP_028139144.1">
    <property type="nucleotide sequence ID" value="XM_028283343.1"/>
</dbReference>
<organism evidence="18">
    <name type="scientific">Diabrotica virgifera virgifera</name>
    <name type="common">western corn rootworm</name>
    <dbReference type="NCBI Taxonomy" id="50390"/>
    <lineage>
        <taxon>Eukaryota</taxon>
        <taxon>Metazoa</taxon>
        <taxon>Ecdysozoa</taxon>
        <taxon>Arthropoda</taxon>
        <taxon>Hexapoda</taxon>
        <taxon>Insecta</taxon>
        <taxon>Pterygota</taxon>
        <taxon>Neoptera</taxon>
        <taxon>Endopterygota</taxon>
        <taxon>Coleoptera</taxon>
        <taxon>Polyphaga</taxon>
        <taxon>Cucujiformia</taxon>
        <taxon>Chrysomeloidea</taxon>
        <taxon>Chrysomelidae</taxon>
        <taxon>Galerucinae</taxon>
        <taxon>Diabroticina</taxon>
        <taxon>Diabroticites</taxon>
        <taxon>Diabrotica</taxon>
    </lineage>
</organism>
<evidence type="ECO:0000256" key="5">
    <source>
        <dbReference type="ARBA" id="ARBA00016287"/>
    </source>
</evidence>
<dbReference type="GO" id="GO:0016491">
    <property type="term" value="F:oxidoreductase activity"/>
    <property type="evidence" value="ECO:0007669"/>
    <property type="project" value="UniProtKB-KW"/>
</dbReference>
<keyword evidence="8 13" id="KW-0274">FAD</keyword>
<dbReference type="OrthoDB" id="333024at2759"/>
<reference evidence="18" key="1">
    <citation type="submission" date="2025-04" db="UniProtKB">
        <authorList>
            <consortium name="RefSeq"/>
        </authorList>
    </citation>
    <scope>IDENTIFICATION</scope>
    <source>
        <tissue evidence="18">Whole insect</tissue>
    </source>
</reference>
<evidence type="ECO:0000256" key="15">
    <source>
        <dbReference type="PIRSR" id="PIRSR000362-2"/>
    </source>
</evidence>
<dbReference type="PRINTS" id="PR00419">
    <property type="entry name" value="ADXRDTASE"/>
</dbReference>
<protein>
    <recommendedName>
        <fullName evidence="5 13">NADPH:adrenodoxin oxidoreductase, mitochondrial</fullName>
        <ecNumber evidence="4 13">1.18.1.6</ecNumber>
    </recommendedName>
</protein>
<evidence type="ECO:0000256" key="14">
    <source>
        <dbReference type="PIRSR" id="PIRSR000362-1"/>
    </source>
</evidence>
<evidence type="ECO:0000313" key="18">
    <source>
        <dbReference type="RefSeq" id="XP_028139144.1"/>
    </source>
</evidence>
<feature type="binding site" evidence="14">
    <location>
        <position position="52"/>
    </location>
    <ligand>
        <name>FAD</name>
        <dbReference type="ChEBI" id="CHEBI:57692"/>
    </ligand>
</feature>
<evidence type="ECO:0000256" key="11">
    <source>
        <dbReference type="ARBA" id="ARBA00023002"/>
    </source>
</evidence>
<dbReference type="GO" id="GO:0008203">
    <property type="term" value="P:cholesterol metabolic process"/>
    <property type="evidence" value="ECO:0007669"/>
    <property type="project" value="UniProtKB-UniPathway"/>
</dbReference>
<comment type="catalytic activity">
    <reaction evidence="12 13">
        <text>2 reduced [adrenodoxin] + NADP(+) + H(+) = 2 oxidized [adrenodoxin] + NADPH</text>
        <dbReference type="Rhea" id="RHEA:42312"/>
        <dbReference type="Rhea" id="RHEA-COMP:9998"/>
        <dbReference type="Rhea" id="RHEA-COMP:9999"/>
        <dbReference type="ChEBI" id="CHEBI:15378"/>
        <dbReference type="ChEBI" id="CHEBI:33737"/>
        <dbReference type="ChEBI" id="CHEBI:33738"/>
        <dbReference type="ChEBI" id="CHEBI:57783"/>
        <dbReference type="ChEBI" id="CHEBI:58349"/>
        <dbReference type="EC" id="1.18.1.6"/>
    </reaction>
</comment>
<evidence type="ECO:0000256" key="6">
    <source>
        <dbReference type="ARBA" id="ARBA00022448"/>
    </source>
</evidence>
<evidence type="ECO:0000256" key="7">
    <source>
        <dbReference type="ARBA" id="ARBA00022630"/>
    </source>
</evidence>
<dbReference type="GO" id="GO:0005739">
    <property type="term" value="C:mitochondrion"/>
    <property type="evidence" value="ECO:0007669"/>
    <property type="project" value="UniProtKB-SubCell"/>
</dbReference>
<dbReference type="PANTHER" id="PTHR48467">
    <property type="entry name" value="GLUTAMATE SYNTHASE 1 [NADH], CHLOROPLASTIC-LIKE"/>
    <property type="match status" value="1"/>
</dbReference>
<feature type="binding site" evidence="15">
    <location>
        <position position="376"/>
    </location>
    <ligand>
        <name>NADP(+)</name>
        <dbReference type="ChEBI" id="CHEBI:58349"/>
    </ligand>
</feature>
<evidence type="ECO:0000313" key="16">
    <source>
        <dbReference type="EnsemblMetazoa" id="XP_028139144.1"/>
    </source>
</evidence>
<dbReference type="Proteomes" id="UP001652700">
    <property type="component" value="Unplaced"/>
</dbReference>
<gene>
    <name evidence="18" type="primary">LOC114333461</name>
</gene>
<comment type="cofactor">
    <cofactor evidence="1 13 14">
        <name>FAD</name>
        <dbReference type="ChEBI" id="CHEBI:57692"/>
    </cofactor>
</comment>
<dbReference type="SUPFAM" id="SSF51971">
    <property type="entry name" value="Nucleotide-binding domain"/>
    <property type="match status" value="1"/>
</dbReference>
<comment type="similarity">
    <text evidence="3 13">Belongs to the ferredoxin--NADP reductase type 1 family.</text>
</comment>
<evidence type="ECO:0000256" key="2">
    <source>
        <dbReference type="ARBA" id="ARBA00004731"/>
    </source>
</evidence>
<evidence type="ECO:0000256" key="1">
    <source>
        <dbReference type="ARBA" id="ARBA00001974"/>
    </source>
</evidence>
<keyword evidence="9 13" id="KW-0521">NADP</keyword>
<dbReference type="KEGG" id="dvv:114333461"/>
<dbReference type="Pfam" id="PF13450">
    <property type="entry name" value="NAD_binding_8"/>
    <property type="match status" value="1"/>
</dbReference>
<dbReference type="UniPathway" id="UPA00296"/>
<evidence type="ECO:0000256" key="3">
    <source>
        <dbReference type="ARBA" id="ARBA00008312"/>
    </source>
</evidence>
<feature type="binding site" evidence="14">
    <location>
        <position position="31"/>
    </location>
    <ligand>
        <name>FAD</name>
        <dbReference type="ChEBI" id="CHEBI:57692"/>
    </ligand>
</feature>
<evidence type="ECO:0000256" key="4">
    <source>
        <dbReference type="ARBA" id="ARBA00013219"/>
    </source>
</evidence>
<keyword evidence="13" id="KW-0496">Mitochondrion</keyword>
<sequence length="464" mass="51612">MTFRPNYLLNRFLSTKTQIKPKICIVGAGTAGFYAAQHLLKKLNSPEIDIIEKLPVPFGLVRFGVAPDHPEVKNVINTFTKVAESPNVKFLGNLSLGSDVTLDQLRNAYHVVLLTYGADESRKLNIPGESLKNVIEARKIVGWYNGTPWDKNLDIDLSGETATIFGQGNVAIDVARILLSPVDDLKKTDITEYALESLSRSKIKTVYLVGRRGPLQAAFTIKELREMLKLPNCSTMWRSNDFAGVSEHLSNLSRPKKRITELMLKSVSENTIESDKTFRPIFHRSPLELTGSGRVDKVILGINKLDGSDILTQTAVPTDQIEELKTDLAVPSIGYKSIQVDDGIPFDFKKGVVQNSRSKVDRGLYVSGWLGTGPTGVILSTMGNAFEVADKIVDDINKENLVDVSKEGYEQLSKIINEKNIQTVSWQQWEKIDKYEQDKGGKLGKPREKIVDIRKMLAVAETPL</sequence>
<dbReference type="AlphaFoldDB" id="A0A6P7FRY8"/>
<feature type="binding site" evidence="15">
    <location>
        <begin position="167"/>
        <end position="170"/>
    </location>
    <ligand>
        <name>NADP(+)</name>
        <dbReference type="ChEBI" id="CHEBI:58349"/>
    </ligand>
</feature>
<feature type="binding site" evidence="15">
    <location>
        <position position="223"/>
    </location>
    <ligand>
        <name>NADP(+)</name>
        <dbReference type="ChEBI" id="CHEBI:58349"/>
    </ligand>
</feature>
<dbReference type="CTD" id="36203"/>
<dbReference type="PIRSF" id="PIRSF000362">
    <property type="entry name" value="FNR"/>
    <property type="match status" value="1"/>
</dbReference>
<dbReference type="PANTHER" id="PTHR48467:SF1">
    <property type="entry name" value="GLUTAMATE SYNTHASE 1 [NADH], CHLOROPLASTIC-LIKE"/>
    <property type="match status" value="1"/>
</dbReference>
<feature type="binding site" evidence="15">
    <location>
        <begin position="211"/>
        <end position="212"/>
    </location>
    <ligand>
        <name>NADP(+)</name>
        <dbReference type="ChEBI" id="CHEBI:58349"/>
    </ligand>
</feature>